<keyword evidence="7" id="KW-0521">NADP</keyword>
<dbReference type="FunFam" id="3.40.430.10:FF:000001">
    <property type="entry name" value="Dihydrofolate reductase"/>
    <property type="match status" value="1"/>
</dbReference>
<evidence type="ECO:0000256" key="7">
    <source>
        <dbReference type="ARBA" id="ARBA00022857"/>
    </source>
</evidence>
<dbReference type="PRINTS" id="PR00070">
    <property type="entry name" value="DHFR"/>
</dbReference>
<evidence type="ECO:0000313" key="13">
    <source>
        <dbReference type="Proteomes" id="UP000199012"/>
    </source>
</evidence>
<dbReference type="GO" id="GO:0070401">
    <property type="term" value="F:NADP+ binding"/>
    <property type="evidence" value="ECO:0007669"/>
    <property type="project" value="UniProtKB-ARBA"/>
</dbReference>
<dbReference type="AlphaFoldDB" id="A0A1I0VI52"/>
<comment type="similarity">
    <text evidence="2 10">Belongs to the dihydrofolate reductase family.</text>
</comment>
<dbReference type="UniPathway" id="UPA00077">
    <property type="reaction ID" value="UER00158"/>
</dbReference>
<dbReference type="GO" id="GO:0046655">
    <property type="term" value="P:folic acid metabolic process"/>
    <property type="evidence" value="ECO:0007669"/>
    <property type="project" value="TreeGrafter"/>
</dbReference>
<dbReference type="PROSITE" id="PS51330">
    <property type="entry name" value="DHFR_2"/>
    <property type="match status" value="1"/>
</dbReference>
<proteinExistence type="inferred from homology"/>
<evidence type="ECO:0000256" key="6">
    <source>
        <dbReference type="ARBA" id="ARBA00022563"/>
    </source>
</evidence>
<keyword evidence="13" id="KW-1185">Reference proteome</keyword>
<dbReference type="CDD" id="cd00209">
    <property type="entry name" value="DHFR"/>
    <property type="match status" value="1"/>
</dbReference>
<feature type="domain" description="DHFR" evidence="11">
    <location>
        <begin position="2"/>
        <end position="165"/>
    </location>
</feature>
<name>A0A1I0VI52_9CELL</name>
<dbReference type="GO" id="GO:0006730">
    <property type="term" value="P:one-carbon metabolic process"/>
    <property type="evidence" value="ECO:0007669"/>
    <property type="project" value="UniProtKB-KW"/>
</dbReference>
<dbReference type="InterPro" id="IPR012259">
    <property type="entry name" value="DHFR"/>
</dbReference>
<evidence type="ECO:0000256" key="5">
    <source>
        <dbReference type="ARBA" id="ARBA00021948"/>
    </source>
</evidence>
<dbReference type="InterPro" id="IPR005238">
    <property type="entry name" value="ComB-like"/>
</dbReference>
<dbReference type="STRING" id="988821.SAMN05421867_101404"/>
<dbReference type="Pfam" id="PF04029">
    <property type="entry name" value="2-ph_phosp"/>
    <property type="match status" value="1"/>
</dbReference>
<dbReference type="PROSITE" id="PS00075">
    <property type="entry name" value="DHFR_1"/>
    <property type="match status" value="1"/>
</dbReference>
<dbReference type="GO" id="GO:0046654">
    <property type="term" value="P:tetrahydrofolate biosynthetic process"/>
    <property type="evidence" value="ECO:0007669"/>
    <property type="project" value="UniProtKB-UniPathway"/>
</dbReference>
<gene>
    <name evidence="12" type="ORF">SAMN05421867_101404</name>
</gene>
<keyword evidence="8" id="KW-0560">Oxidoreductase</keyword>
<dbReference type="InterPro" id="IPR024072">
    <property type="entry name" value="DHFR-like_dom_sf"/>
</dbReference>
<dbReference type="PANTHER" id="PTHR48069">
    <property type="entry name" value="DIHYDROFOLATE REDUCTASE"/>
    <property type="match status" value="1"/>
</dbReference>
<dbReference type="GO" id="GO:0005829">
    <property type="term" value="C:cytosol"/>
    <property type="evidence" value="ECO:0007669"/>
    <property type="project" value="TreeGrafter"/>
</dbReference>
<dbReference type="Gene3D" id="3.90.1560.10">
    <property type="entry name" value="ComB-like"/>
    <property type="match status" value="1"/>
</dbReference>
<evidence type="ECO:0000313" key="12">
    <source>
        <dbReference type="EMBL" id="SFA75878.1"/>
    </source>
</evidence>
<evidence type="ECO:0000256" key="4">
    <source>
        <dbReference type="ARBA" id="ARBA00018886"/>
    </source>
</evidence>
<evidence type="ECO:0000256" key="8">
    <source>
        <dbReference type="ARBA" id="ARBA00023002"/>
    </source>
</evidence>
<dbReference type="GO" id="GO:0000287">
    <property type="term" value="F:magnesium ion binding"/>
    <property type="evidence" value="ECO:0007669"/>
    <property type="project" value="InterPro"/>
</dbReference>
<dbReference type="EMBL" id="FOKA01000001">
    <property type="protein sequence ID" value="SFA75878.1"/>
    <property type="molecule type" value="Genomic_DNA"/>
</dbReference>
<sequence>MTLSLIWAQTPDAVIGVDGALPWHVPEDLARFRRLTDGHPVVMGRRTWESLPPRFRPLPGRDNVVLSRDPGFAPEGAVVATSLDDALAVVGDRDAWVIGGGSLYAAALPHADRVEVTLVDLATAGDTVAPVLDERRWVQTAHEPAEGWYTSAAEGTRYRYITYGHRPDSQPAVDPRLQAPHRVRCDWGRAGARAVAAGSDRIAVVVDVLTFTTTVAAACAAGIEVAPFRWHDPRAPRFAEETGATLAVSRATGGPSLSPGSVRASGLHRLVLPSPNGATTALTLAATGATVVAGSIRTADAVAAYCARRLAEDPRLVVGVVPAGEGWPDGAFRPCAEDLWGAGAVVEALRRHGATDISVEAEVARQAWLAVADDPVGTLRESASGRELIERGWADDVTAAAELDADGCAPVLVDGWFVAC</sequence>
<evidence type="ECO:0000256" key="9">
    <source>
        <dbReference type="ARBA" id="ARBA00025067"/>
    </source>
</evidence>
<comment type="function">
    <text evidence="9">Key enzyme in folate metabolism. Catalyzes an essential reaction for de novo glycine and purine synthesis, and for DNA precursor synthesis.</text>
</comment>
<dbReference type="Proteomes" id="UP000199012">
    <property type="component" value="Unassembled WGS sequence"/>
</dbReference>
<dbReference type="SUPFAM" id="SSF142823">
    <property type="entry name" value="ComB-like"/>
    <property type="match status" value="1"/>
</dbReference>
<evidence type="ECO:0000256" key="10">
    <source>
        <dbReference type="RuleBase" id="RU004474"/>
    </source>
</evidence>
<dbReference type="GO" id="GO:0046452">
    <property type="term" value="P:dihydrofolate metabolic process"/>
    <property type="evidence" value="ECO:0007669"/>
    <property type="project" value="TreeGrafter"/>
</dbReference>
<dbReference type="GO" id="GO:0050532">
    <property type="term" value="F:2-phosphosulfolactate phosphatase activity"/>
    <property type="evidence" value="ECO:0007669"/>
    <property type="project" value="InterPro"/>
</dbReference>
<evidence type="ECO:0000256" key="2">
    <source>
        <dbReference type="ARBA" id="ARBA00009539"/>
    </source>
</evidence>
<evidence type="ECO:0000256" key="1">
    <source>
        <dbReference type="ARBA" id="ARBA00004903"/>
    </source>
</evidence>
<evidence type="ECO:0000259" key="11">
    <source>
        <dbReference type="PROSITE" id="PS51330"/>
    </source>
</evidence>
<dbReference type="PANTHER" id="PTHR48069:SF3">
    <property type="entry name" value="DIHYDROFOLATE REDUCTASE"/>
    <property type="match status" value="1"/>
</dbReference>
<organism evidence="12 13">
    <name type="scientific">Cellulomonas marina</name>
    <dbReference type="NCBI Taxonomy" id="988821"/>
    <lineage>
        <taxon>Bacteria</taxon>
        <taxon>Bacillati</taxon>
        <taxon>Actinomycetota</taxon>
        <taxon>Actinomycetes</taxon>
        <taxon>Micrococcales</taxon>
        <taxon>Cellulomonadaceae</taxon>
        <taxon>Cellulomonas</taxon>
    </lineage>
</organism>
<evidence type="ECO:0000256" key="3">
    <source>
        <dbReference type="ARBA" id="ARBA00012856"/>
    </source>
</evidence>
<dbReference type="Gene3D" id="3.40.430.10">
    <property type="entry name" value="Dihydrofolate Reductase, subunit A"/>
    <property type="match status" value="1"/>
</dbReference>
<dbReference type="RefSeq" id="WP_308439473.1">
    <property type="nucleotide sequence ID" value="NZ_BONM01000003.1"/>
</dbReference>
<dbReference type="EC" id="1.5.1.3" evidence="3"/>
<dbReference type="InterPro" id="IPR001796">
    <property type="entry name" value="DHFR_dom"/>
</dbReference>
<dbReference type="GO" id="GO:0004146">
    <property type="term" value="F:dihydrofolate reductase activity"/>
    <property type="evidence" value="ECO:0007669"/>
    <property type="project" value="UniProtKB-EC"/>
</dbReference>
<reference evidence="12 13" key="1">
    <citation type="submission" date="2016-10" db="EMBL/GenBank/DDBJ databases">
        <authorList>
            <person name="de Groot N.N."/>
        </authorList>
    </citation>
    <scope>NUCLEOTIDE SEQUENCE [LARGE SCALE GENOMIC DNA]</scope>
    <source>
        <strain evidence="12 13">CGMCC 4.6945</strain>
    </source>
</reference>
<dbReference type="Pfam" id="PF00186">
    <property type="entry name" value="DHFR_1"/>
    <property type="match status" value="1"/>
</dbReference>
<dbReference type="InterPro" id="IPR036702">
    <property type="entry name" value="ComB-like_sf"/>
</dbReference>
<keyword evidence="6" id="KW-0554">One-carbon metabolism</keyword>
<accession>A0A1I0VI52</accession>
<comment type="pathway">
    <text evidence="1">Cofactor biosynthesis; tetrahydrofolate biosynthesis; 5,6,7,8-tetrahydrofolate from 7,8-dihydrofolate: step 1/1.</text>
</comment>
<dbReference type="SUPFAM" id="SSF53597">
    <property type="entry name" value="Dihydrofolate reductase-like"/>
    <property type="match status" value="1"/>
</dbReference>
<protein>
    <recommendedName>
        <fullName evidence="4">Dihydrofolate reductase</fullName>
        <ecNumber evidence="3">1.5.1.3</ecNumber>
    </recommendedName>
    <alternativeName>
        <fullName evidence="5">Probable 2-phosphosulfolactate phosphatase</fullName>
    </alternativeName>
</protein>
<dbReference type="InterPro" id="IPR017925">
    <property type="entry name" value="DHFR_CS"/>
</dbReference>